<reference evidence="1 2" key="1">
    <citation type="journal article" date="2020" name="Nature">
        <title>Six reference-quality genomes reveal evolution of bat adaptations.</title>
        <authorList>
            <person name="Jebb D."/>
            <person name="Huang Z."/>
            <person name="Pippel M."/>
            <person name="Hughes G.M."/>
            <person name="Lavrichenko K."/>
            <person name="Devanna P."/>
            <person name="Winkler S."/>
            <person name="Jermiin L.S."/>
            <person name="Skirmuntt E.C."/>
            <person name="Katzourakis A."/>
            <person name="Burkitt-Gray L."/>
            <person name="Ray D.A."/>
            <person name="Sullivan K.A.M."/>
            <person name="Roscito J.G."/>
            <person name="Kirilenko B.M."/>
            <person name="Davalos L.M."/>
            <person name="Corthals A.P."/>
            <person name="Power M.L."/>
            <person name="Jones G."/>
            <person name="Ransome R.D."/>
            <person name="Dechmann D.K.N."/>
            <person name="Locatelli A.G."/>
            <person name="Puechmaille S.J."/>
            <person name="Fedrigo O."/>
            <person name="Jarvis E.D."/>
            <person name="Hiller M."/>
            <person name="Vernes S.C."/>
            <person name="Myers E.W."/>
            <person name="Teeling E.C."/>
        </authorList>
    </citation>
    <scope>NUCLEOTIDE SEQUENCE [LARGE SCALE GENOMIC DNA]</scope>
    <source>
        <strain evidence="1">MPipKuh1</strain>
        <tissue evidence="1">Flight muscle</tissue>
    </source>
</reference>
<dbReference type="PANTHER" id="PTHR19446">
    <property type="entry name" value="REVERSE TRANSCRIPTASES"/>
    <property type="match status" value="1"/>
</dbReference>
<evidence type="ECO:0000313" key="1">
    <source>
        <dbReference type="EMBL" id="KAF6328986.1"/>
    </source>
</evidence>
<name>A0A7J7VVD5_PIPKU</name>
<evidence type="ECO:0000313" key="2">
    <source>
        <dbReference type="Proteomes" id="UP000558488"/>
    </source>
</evidence>
<dbReference type="Proteomes" id="UP000558488">
    <property type="component" value="Unassembled WGS sequence"/>
</dbReference>
<keyword evidence="2" id="KW-1185">Reference proteome</keyword>
<comment type="caution">
    <text evidence="1">The sequence shown here is derived from an EMBL/GenBank/DDBJ whole genome shotgun (WGS) entry which is preliminary data.</text>
</comment>
<sequence length="571" mass="67793">MILYIKNPKDSIKKLIDLINEFGNVAGYKINAKKSMAFLYTNSETTETEIKKAIPFTIAPKKLRHLGINLTKEVKDLYAENYMTLKKEIEDDVRRWKNIPCSWIGRINIIKMSILPKAIYRFNALPIKIPMAYFTDLERTLQKFIRNNKRLQIATAILRKKGKVGGISIPDFKLYYKATVLKTTWYWHKNRHIDQWNRIENPDINPNQYAQLIFDKGGTNIQWSQDSFFNKWCWENWADTCKRMKLDHQLTPYTKINSKWIQDLNIRRETIKILEASAGSKILDVCQKNFFTDTAPRAMEAKEKINKWDYIKIKSFFTAKETINKTTRKPTVWENIFANNTTDKGLISNIYRQLIQLNKRKMNDPIKKWAMDLNRIFSKEDRRKAKRHMKTCSKSLIIREMQIKTTMRYHLTPVRMANINKSTNDKCWRGCREKGTLVHCWWECRLVQPLWRTVWSFLKKLKMELPFDPVIPLLGIYPKKLETPIRKDICTPMFIAAQSTIARIWKQPRCPSADDWIQKLWYIYTMEYYAAIKKKEFSSFAATWMELENIMLSEISQSMKEKHHMTPLICG</sequence>
<gene>
    <name evidence="1" type="ORF">mPipKuh1_008305</name>
</gene>
<protein>
    <recommendedName>
        <fullName evidence="3">DUF1725 domain-containing protein</fullName>
    </recommendedName>
</protein>
<organism evidence="1 2">
    <name type="scientific">Pipistrellus kuhlii</name>
    <name type="common">Kuhl's pipistrelle</name>
    <dbReference type="NCBI Taxonomy" id="59472"/>
    <lineage>
        <taxon>Eukaryota</taxon>
        <taxon>Metazoa</taxon>
        <taxon>Chordata</taxon>
        <taxon>Craniata</taxon>
        <taxon>Vertebrata</taxon>
        <taxon>Euteleostomi</taxon>
        <taxon>Mammalia</taxon>
        <taxon>Eutheria</taxon>
        <taxon>Laurasiatheria</taxon>
        <taxon>Chiroptera</taxon>
        <taxon>Yangochiroptera</taxon>
        <taxon>Vespertilionidae</taxon>
        <taxon>Pipistrellus</taxon>
    </lineage>
</organism>
<dbReference type="EMBL" id="JACAGB010000013">
    <property type="protein sequence ID" value="KAF6328986.1"/>
    <property type="molecule type" value="Genomic_DNA"/>
</dbReference>
<proteinExistence type="predicted"/>
<evidence type="ECO:0008006" key="3">
    <source>
        <dbReference type="Google" id="ProtNLM"/>
    </source>
</evidence>
<accession>A0A7J7VVD5</accession>
<dbReference type="AlphaFoldDB" id="A0A7J7VVD5"/>